<evidence type="ECO:0000256" key="3">
    <source>
        <dbReference type="ARBA" id="ARBA00011989"/>
    </source>
</evidence>
<dbReference type="PANTHER" id="PTHR43715:SF1">
    <property type="entry name" value="GDP-MANNOSE 4,6 DEHYDRATASE"/>
    <property type="match status" value="1"/>
</dbReference>
<dbReference type="InterPro" id="IPR013630">
    <property type="entry name" value="Methyltransf_Zn-bd_dom_put"/>
</dbReference>
<dbReference type="Gene3D" id="3.40.50.150">
    <property type="entry name" value="Vaccinia Virus protein VP39"/>
    <property type="match status" value="1"/>
</dbReference>
<dbReference type="Gene3D" id="3.40.50.720">
    <property type="entry name" value="NAD(P)-binding Rossmann-like Domain"/>
    <property type="match status" value="2"/>
</dbReference>
<dbReference type="InterPro" id="IPR038576">
    <property type="entry name" value="Methyltransf_Zn-bd_dom_put_sf"/>
</dbReference>
<dbReference type="InterPro" id="IPR013691">
    <property type="entry name" value="MeTrfase_14"/>
</dbReference>
<evidence type="ECO:0000313" key="8">
    <source>
        <dbReference type="EMBL" id="QHT13008.1"/>
    </source>
</evidence>
<dbReference type="InterPro" id="IPR016040">
    <property type="entry name" value="NAD(P)-bd_dom"/>
</dbReference>
<dbReference type="EMBL" id="MN739555">
    <property type="protein sequence ID" value="QHT13008.1"/>
    <property type="molecule type" value="Genomic_DNA"/>
</dbReference>
<dbReference type="Gene3D" id="3.90.25.10">
    <property type="entry name" value="UDP-galactose 4-epimerase, domain 1"/>
    <property type="match status" value="1"/>
</dbReference>
<name>A0A6C0D8A1_9ZZZZ</name>
<evidence type="ECO:0000259" key="6">
    <source>
        <dbReference type="Pfam" id="PF08484"/>
    </source>
</evidence>
<dbReference type="SUPFAM" id="SSF53335">
    <property type="entry name" value="S-adenosyl-L-methionine-dependent methyltransferases"/>
    <property type="match status" value="1"/>
</dbReference>
<dbReference type="Gene3D" id="6.20.50.110">
    <property type="entry name" value="Methyltransferase, zinc-binding domain"/>
    <property type="match status" value="1"/>
</dbReference>
<proteinExistence type="inferred from homology"/>
<dbReference type="InterPro" id="IPR029063">
    <property type="entry name" value="SAM-dependent_MTases_sf"/>
</dbReference>
<protein>
    <recommendedName>
        <fullName evidence="3">GDP-mannose 4,6-dehydratase</fullName>
        <ecNumber evidence="3">4.2.1.47</ecNumber>
    </recommendedName>
</protein>
<feature type="domain" description="Methyltransferase putative zinc binding" evidence="5">
    <location>
        <begin position="9"/>
        <end position="68"/>
    </location>
</feature>
<dbReference type="SUPFAM" id="SSF51735">
    <property type="entry name" value="NAD(P)-binding Rossmann-fold domains"/>
    <property type="match status" value="1"/>
</dbReference>
<dbReference type="Pfam" id="PF08421">
    <property type="entry name" value="Methyltransf_13"/>
    <property type="match status" value="1"/>
</dbReference>
<feature type="domain" description="NAD(P)-binding" evidence="7">
    <location>
        <begin position="418"/>
        <end position="725"/>
    </location>
</feature>
<evidence type="ECO:0000259" key="7">
    <source>
        <dbReference type="Pfam" id="PF16363"/>
    </source>
</evidence>
<evidence type="ECO:0000256" key="2">
    <source>
        <dbReference type="ARBA" id="ARBA00009263"/>
    </source>
</evidence>
<dbReference type="GO" id="GO:0008446">
    <property type="term" value="F:GDP-mannose 4,6-dehydratase activity"/>
    <property type="evidence" value="ECO:0007669"/>
    <property type="project" value="UniProtKB-EC"/>
</dbReference>
<dbReference type="Pfam" id="PF16363">
    <property type="entry name" value="GDP_Man_Dehyd"/>
    <property type="match status" value="1"/>
</dbReference>
<evidence type="ECO:0000259" key="5">
    <source>
        <dbReference type="Pfam" id="PF08421"/>
    </source>
</evidence>
<dbReference type="InterPro" id="IPR006368">
    <property type="entry name" value="GDP_Man_deHydtase"/>
</dbReference>
<sequence>MLVSYLSECRICKSDHLENVISLNEQYITSRFPLYGDFSTPKTSIVLCMCKTCGLVQLRETTESSELYEYEYGYRSGISNTMREHLKLYKEEICSIVNLKENEIIVDIGSNDSTMLQYYGNKYRRIGVDPTGKQFKEYYGEVELLPNYFTFDNFTNAFGSIKCKIVSSISMFYDLPDPVQFAKDIYNILNDDGIWTCEQSYILTMIKTNSIDTICHEHLEYYALHQVKEIADRAGFKIIDVKFNDCNGGSFRVYFAKNSCELYHENTTLINEILKEEREHGIMDMDGKVYFDFMTKCEEQVSYLKNFIETVNSNGKKAYVYGASTKGNCLLQFAELNETHMKYAVERNPNKVGKMTSTGIEIISEETMRESPPDYLLVLPWHFREEILVREKEFLNAGGQFIFPFPHFEIIGSKPKLLITGCDGMISQYVKEKFIDYNLYGISRSSKKYEKNITKFIFDMNDYNVLEHTLSMVKPDIIVHMASISSSQYAFQNPIETINCNGLLTASLCDIIHKKDWNTKLFNASSSEIYKGHIDYQVKEDDHNMFHLHPYSIAKTMGHNIVEFYRKTYGLPFSNGVIFTTESPLKSSQFLLNKIASHIKHWKNGNKTALTVGNLDSYRNILHASDVANAIHMIISQEKGDSYSICHEESHKVYDLVVKLYSLSGIDLERKDNTLFDKITGLEVVIIQDIQLGFDSTPTNIRGEAIKLKGLGWKPLSSIENILNELV</sequence>
<dbReference type="GO" id="GO:0042351">
    <property type="term" value="P:'de novo' GDP-L-fucose biosynthetic process"/>
    <property type="evidence" value="ECO:0007669"/>
    <property type="project" value="TreeGrafter"/>
</dbReference>
<keyword evidence="4" id="KW-0456">Lyase</keyword>
<dbReference type="Pfam" id="PF08484">
    <property type="entry name" value="Methyltransf_14"/>
    <property type="match status" value="1"/>
</dbReference>
<dbReference type="Pfam" id="PF13489">
    <property type="entry name" value="Methyltransf_23"/>
    <property type="match status" value="1"/>
</dbReference>
<organism evidence="8">
    <name type="scientific">viral metagenome</name>
    <dbReference type="NCBI Taxonomy" id="1070528"/>
    <lineage>
        <taxon>unclassified sequences</taxon>
        <taxon>metagenomes</taxon>
        <taxon>organismal metagenomes</taxon>
    </lineage>
</organism>
<dbReference type="InterPro" id="IPR036291">
    <property type="entry name" value="NAD(P)-bd_dom_sf"/>
</dbReference>
<evidence type="ECO:0000256" key="1">
    <source>
        <dbReference type="ARBA" id="ARBA00001937"/>
    </source>
</evidence>
<comment type="cofactor">
    <cofactor evidence="1">
        <name>NADP(+)</name>
        <dbReference type="ChEBI" id="CHEBI:58349"/>
    </cofactor>
</comment>
<comment type="similarity">
    <text evidence="2">Belongs to the NAD(P)-dependent epimerase/dehydratase family. GDP-mannose 4,6-dehydratase subfamily.</text>
</comment>
<accession>A0A6C0D8A1</accession>
<dbReference type="AlphaFoldDB" id="A0A6C0D8A1"/>
<reference evidence="8" key="1">
    <citation type="journal article" date="2020" name="Nature">
        <title>Giant virus diversity and host interactions through global metagenomics.</title>
        <authorList>
            <person name="Schulz F."/>
            <person name="Roux S."/>
            <person name="Paez-Espino D."/>
            <person name="Jungbluth S."/>
            <person name="Walsh D.A."/>
            <person name="Denef V.J."/>
            <person name="McMahon K.D."/>
            <person name="Konstantinidis K.T."/>
            <person name="Eloe-Fadrosh E.A."/>
            <person name="Kyrpides N.C."/>
            <person name="Woyke T."/>
        </authorList>
    </citation>
    <scope>NUCLEOTIDE SEQUENCE</scope>
    <source>
        <strain evidence="8">GVMAG-M-3300023174-130</strain>
    </source>
</reference>
<feature type="domain" description="C-methyltransferase" evidence="6">
    <location>
        <begin position="246"/>
        <end position="406"/>
    </location>
</feature>
<evidence type="ECO:0000256" key="4">
    <source>
        <dbReference type="ARBA" id="ARBA00023239"/>
    </source>
</evidence>
<dbReference type="PANTHER" id="PTHR43715">
    <property type="entry name" value="GDP-MANNOSE 4,6-DEHYDRATASE"/>
    <property type="match status" value="1"/>
</dbReference>
<dbReference type="EC" id="4.2.1.47" evidence="3"/>